<dbReference type="GeneID" id="111483667"/>
<dbReference type="AlphaFoldDB" id="A0A6J1J8Y1"/>
<dbReference type="Proteomes" id="UP000504608">
    <property type="component" value="Unplaced"/>
</dbReference>
<proteinExistence type="predicted"/>
<protein>
    <submittedName>
        <fullName evidence="2">Uncharacterized protein LOC111483667</fullName>
    </submittedName>
</protein>
<sequence>MVIALVIDGWGKERDETVWAFSFPEKRILHSRFLLCSHQWLPIGSSSPPLFGPLSSPLLMAVSPVCLLPASFKPQTITSAFIRKNIASLEEIRKWQKIYNQKQGKGIMMMRATEAMRIEV</sequence>
<evidence type="ECO:0000313" key="2">
    <source>
        <dbReference type="RefSeq" id="XP_022985686.1"/>
    </source>
</evidence>
<organism evidence="1 2">
    <name type="scientific">Cucurbita maxima</name>
    <name type="common">Pumpkin</name>
    <name type="synonym">Winter squash</name>
    <dbReference type="NCBI Taxonomy" id="3661"/>
    <lineage>
        <taxon>Eukaryota</taxon>
        <taxon>Viridiplantae</taxon>
        <taxon>Streptophyta</taxon>
        <taxon>Embryophyta</taxon>
        <taxon>Tracheophyta</taxon>
        <taxon>Spermatophyta</taxon>
        <taxon>Magnoliopsida</taxon>
        <taxon>eudicotyledons</taxon>
        <taxon>Gunneridae</taxon>
        <taxon>Pentapetalae</taxon>
        <taxon>rosids</taxon>
        <taxon>fabids</taxon>
        <taxon>Cucurbitales</taxon>
        <taxon>Cucurbitaceae</taxon>
        <taxon>Cucurbiteae</taxon>
        <taxon>Cucurbita</taxon>
    </lineage>
</organism>
<dbReference type="KEGG" id="cmax:111483667"/>
<dbReference type="RefSeq" id="XP_022985686.1">
    <property type="nucleotide sequence ID" value="XM_023129918.1"/>
</dbReference>
<evidence type="ECO:0000313" key="1">
    <source>
        <dbReference type="Proteomes" id="UP000504608"/>
    </source>
</evidence>
<accession>A0A6J1J8Y1</accession>
<keyword evidence="1" id="KW-1185">Reference proteome</keyword>
<reference evidence="2" key="1">
    <citation type="submission" date="2025-08" db="UniProtKB">
        <authorList>
            <consortium name="RefSeq"/>
        </authorList>
    </citation>
    <scope>IDENTIFICATION</scope>
    <source>
        <tissue evidence="2">Young leaves</tissue>
    </source>
</reference>
<name>A0A6J1J8Y1_CUCMA</name>
<gene>
    <name evidence="2" type="primary">LOC111483667</name>
</gene>